<dbReference type="EMBL" id="CABL01000013">
    <property type="protein sequence ID" value="CBH75602.1"/>
    <property type="molecule type" value="Genomic_DNA"/>
</dbReference>
<dbReference type="Gene3D" id="3.50.50.60">
    <property type="entry name" value="FAD/NAD(P)-binding domain"/>
    <property type="match status" value="2"/>
</dbReference>
<sequence>MAEHQVDAVVIGAGPGGYHAAIRLGQLGKTVICVDRDEVGGVCLNWGCIPTKALLHVGEVIRHIDHAEAIGLKVPKATVDRAGVEKFKNEVVSANVGGVKTLFKANNVQFMYGEASFVSPNEIALKGKDGSNERIRAAHVVIATGSAPIEIKAWPRDGKRIINSDDAVGIKSIPKTMLVIGGGVIGLEFATVYTRMGAQVLVVEALPQILTGSDIEISKTLGRILKKQGVEIMLDTKVAALETTAKGVKATINGAGTSGKDESREFEMALVAVGRRPVTDALNLAAAGLNVDEKGFLAVDARMRTKVPHIYAIGDVTGQPLLAHRAMKQGVVAAEVIGGDTSAAFDPIAIPNCVYTDPEVATVGLSEEEAKAKGYEVRIGKFPLAASGRARTMNESDGLIKLVGDAKTDLLLGMHIVAPQAESLIGEGVIALEMGATLEDIGLSIHPHPTLTEGIMDAAEAAHGKAIHIVNPKPKAPVGAAK</sequence>
<dbReference type="InterPro" id="IPR050151">
    <property type="entry name" value="Class-I_Pyr_Nuc-Dis_Oxidored"/>
</dbReference>
<evidence type="ECO:0000256" key="6">
    <source>
        <dbReference type="ARBA" id="ARBA00023002"/>
    </source>
</evidence>
<dbReference type="InterPro" id="IPR012999">
    <property type="entry name" value="Pyr_OxRdtase_I_AS"/>
</dbReference>
<keyword evidence="9" id="KW-0676">Redox-active center</keyword>
<comment type="cofactor">
    <cofactor evidence="1">
        <name>FAD</name>
        <dbReference type="ChEBI" id="CHEBI:57692"/>
    </cofactor>
</comment>
<keyword evidence="4" id="KW-0285">Flavoprotein</keyword>
<dbReference type="GO" id="GO:0006103">
    <property type="term" value="P:2-oxoglutarate metabolic process"/>
    <property type="evidence" value="ECO:0007669"/>
    <property type="project" value="TreeGrafter"/>
</dbReference>
<evidence type="ECO:0000256" key="1">
    <source>
        <dbReference type="ARBA" id="ARBA00001974"/>
    </source>
</evidence>
<comment type="similarity">
    <text evidence="2">Belongs to the class-I pyridine nucleotide-disulfide oxidoreductase family.</text>
</comment>
<dbReference type="PRINTS" id="PR00368">
    <property type="entry name" value="FADPNR"/>
</dbReference>
<dbReference type="SUPFAM" id="SSF51905">
    <property type="entry name" value="FAD/NAD(P)-binding domain"/>
    <property type="match status" value="1"/>
</dbReference>
<evidence type="ECO:0000259" key="11">
    <source>
        <dbReference type="Pfam" id="PF02852"/>
    </source>
</evidence>
<evidence type="ECO:0000256" key="9">
    <source>
        <dbReference type="ARBA" id="ARBA00023284"/>
    </source>
</evidence>
<dbReference type="PRINTS" id="PR00411">
    <property type="entry name" value="PNDRDTASEI"/>
</dbReference>
<evidence type="ECO:0000313" key="13">
    <source>
        <dbReference type="EMBL" id="CBH75602.1"/>
    </source>
</evidence>
<dbReference type="EC" id="1.8.1.4" evidence="3"/>
<dbReference type="PROSITE" id="PS00076">
    <property type="entry name" value="PYRIDINE_REDOX_1"/>
    <property type="match status" value="1"/>
</dbReference>
<evidence type="ECO:0000256" key="8">
    <source>
        <dbReference type="ARBA" id="ARBA00023157"/>
    </source>
</evidence>
<gene>
    <name evidence="13" type="primary">lpd</name>
    <name evidence="13" type="ORF">CARN1_1280</name>
</gene>
<evidence type="ECO:0000256" key="7">
    <source>
        <dbReference type="ARBA" id="ARBA00023027"/>
    </source>
</evidence>
<feature type="domain" description="FAD/NAD(P)-binding" evidence="12">
    <location>
        <begin position="7"/>
        <end position="330"/>
    </location>
</feature>
<keyword evidence="5" id="KW-0274">FAD</keyword>
<dbReference type="PANTHER" id="PTHR22912:SF160">
    <property type="entry name" value="DIHYDROLIPOYL DEHYDROGENASE"/>
    <property type="match status" value="1"/>
</dbReference>
<comment type="caution">
    <text evidence="13">The sequence shown here is derived from an EMBL/GenBank/DDBJ whole genome shotgun (WGS) entry which is preliminary data.</text>
</comment>
<dbReference type="GO" id="GO:0004148">
    <property type="term" value="F:dihydrolipoyl dehydrogenase (NADH) activity"/>
    <property type="evidence" value="ECO:0007669"/>
    <property type="project" value="UniProtKB-EC"/>
</dbReference>
<dbReference type="Pfam" id="PF07992">
    <property type="entry name" value="Pyr_redox_2"/>
    <property type="match status" value="1"/>
</dbReference>
<dbReference type="AlphaFoldDB" id="E6PGL4"/>
<evidence type="ECO:0000256" key="2">
    <source>
        <dbReference type="ARBA" id="ARBA00007532"/>
    </source>
</evidence>
<dbReference type="PIRSF" id="PIRSF000350">
    <property type="entry name" value="Mercury_reductase_MerA"/>
    <property type="match status" value="1"/>
</dbReference>
<evidence type="ECO:0000256" key="4">
    <source>
        <dbReference type="ARBA" id="ARBA00022630"/>
    </source>
</evidence>
<evidence type="ECO:0000256" key="10">
    <source>
        <dbReference type="ARBA" id="ARBA00049187"/>
    </source>
</evidence>
<dbReference type="InterPro" id="IPR004099">
    <property type="entry name" value="Pyr_nucl-diS_OxRdtase_dimer"/>
</dbReference>
<dbReference type="InterPro" id="IPR006258">
    <property type="entry name" value="Lipoamide_DH"/>
</dbReference>
<feature type="domain" description="Pyridine nucleotide-disulphide oxidoreductase dimerisation" evidence="11">
    <location>
        <begin position="350"/>
        <end position="458"/>
    </location>
</feature>
<organism evidence="13">
    <name type="scientific">mine drainage metagenome</name>
    <dbReference type="NCBI Taxonomy" id="410659"/>
    <lineage>
        <taxon>unclassified sequences</taxon>
        <taxon>metagenomes</taxon>
        <taxon>ecological metagenomes</taxon>
    </lineage>
</organism>
<dbReference type="InterPro" id="IPR023753">
    <property type="entry name" value="FAD/NAD-binding_dom"/>
</dbReference>
<evidence type="ECO:0000256" key="5">
    <source>
        <dbReference type="ARBA" id="ARBA00022827"/>
    </source>
</evidence>
<dbReference type="NCBIfam" id="TIGR01350">
    <property type="entry name" value="lipoamide_DH"/>
    <property type="match status" value="1"/>
</dbReference>
<dbReference type="InterPro" id="IPR016156">
    <property type="entry name" value="FAD/NAD-linked_Rdtase_dimer_sf"/>
</dbReference>
<protein>
    <recommendedName>
        <fullName evidence="3">dihydrolipoyl dehydrogenase</fullName>
        <ecNumber evidence="3">1.8.1.4</ecNumber>
    </recommendedName>
</protein>
<dbReference type="Pfam" id="PF02852">
    <property type="entry name" value="Pyr_redox_dim"/>
    <property type="match status" value="1"/>
</dbReference>
<name>E6PGL4_9ZZZZ</name>
<keyword evidence="8" id="KW-1015">Disulfide bond</keyword>
<dbReference type="PANTHER" id="PTHR22912">
    <property type="entry name" value="DISULFIDE OXIDOREDUCTASE"/>
    <property type="match status" value="1"/>
</dbReference>
<keyword evidence="7" id="KW-0520">NAD</keyword>
<dbReference type="InterPro" id="IPR001100">
    <property type="entry name" value="Pyr_nuc-diS_OxRdtase"/>
</dbReference>
<evidence type="ECO:0000259" key="12">
    <source>
        <dbReference type="Pfam" id="PF07992"/>
    </source>
</evidence>
<keyword evidence="6 13" id="KW-0560">Oxidoreductase</keyword>
<comment type="catalytic activity">
    <reaction evidence="10">
        <text>N(6)-[(R)-dihydrolipoyl]-L-lysyl-[protein] + NAD(+) = N(6)-[(R)-lipoyl]-L-lysyl-[protein] + NADH + H(+)</text>
        <dbReference type="Rhea" id="RHEA:15045"/>
        <dbReference type="Rhea" id="RHEA-COMP:10474"/>
        <dbReference type="Rhea" id="RHEA-COMP:10475"/>
        <dbReference type="ChEBI" id="CHEBI:15378"/>
        <dbReference type="ChEBI" id="CHEBI:57540"/>
        <dbReference type="ChEBI" id="CHEBI:57945"/>
        <dbReference type="ChEBI" id="CHEBI:83099"/>
        <dbReference type="ChEBI" id="CHEBI:83100"/>
        <dbReference type="EC" id="1.8.1.4"/>
    </reaction>
</comment>
<dbReference type="SUPFAM" id="SSF55424">
    <property type="entry name" value="FAD/NAD-linked reductases, dimerisation (C-terminal) domain"/>
    <property type="match status" value="1"/>
</dbReference>
<dbReference type="FunFam" id="3.30.390.30:FF:000001">
    <property type="entry name" value="Dihydrolipoyl dehydrogenase"/>
    <property type="match status" value="1"/>
</dbReference>
<reference evidence="13" key="1">
    <citation type="submission" date="2009-10" db="EMBL/GenBank/DDBJ databases">
        <title>Diversity of trophic interactions inside an arsenic-rich microbial ecosystem.</title>
        <authorList>
            <person name="Bertin P.N."/>
            <person name="Heinrich-Salmeron A."/>
            <person name="Pelletier E."/>
            <person name="Goulhen-Chollet F."/>
            <person name="Arsene-Ploetze F."/>
            <person name="Gallien S."/>
            <person name="Calteau A."/>
            <person name="Vallenet D."/>
            <person name="Casiot C."/>
            <person name="Chane-Woon-Ming B."/>
            <person name="Giloteaux L."/>
            <person name="Barakat M."/>
            <person name="Bonnefoy V."/>
            <person name="Bruneel O."/>
            <person name="Chandler M."/>
            <person name="Cleiss J."/>
            <person name="Duran R."/>
            <person name="Elbaz-Poulichet F."/>
            <person name="Fonknechten N."/>
            <person name="Lauga B."/>
            <person name="Mornico D."/>
            <person name="Ortet P."/>
            <person name="Schaeffer C."/>
            <person name="Siguier P."/>
            <person name="Alexander Thil Smith A."/>
            <person name="Van Dorsselaer A."/>
            <person name="Weissenbach J."/>
            <person name="Medigue C."/>
            <person name="Le Paslier D."/>
        </authorList>
    </citation>
    <scope>NUCLEOTIDE SEQUENCE</scope>
</reference>
<dbReference type="InterPro" id="IPR036188">
    <property type="entry name" value="FAD/NAD-bd_sf"/>
</dbReference>
<accession>E6PGL4</accession>
<proteinExistence type="inferred from homology"/>
<dbReference type="GO" id="GO:0050660">
    <property type="term" value="F:flavin adenine dinucleotide binding"/>
    <property type="evidence" value="ECO:0007669"/>
    <property type="project" value="InterPro"/>
</dbReference>
<dbReference type="Gene3D" id="3.30.390.30">
    <property type="match status" value="1"/>
</dbReference>
<evidence type="ECO:0000256" key="3">
    <source>
        <dbReference type="ARBA" id="ARBA00012608"/>
    </source>
</evidence>